<dbReference type="Proteomes" id="UP001364224">
    <property type="component" value="Unassembled WGS sequence"/>
</dbReference>
<gene>
    <name evidence="2" type="ORF">V1286_000355</name>
</gene>
<feature type="transmembrane region" description="Helical" evidence="1">
    <location>
        <begin position="42"/>
        <end position="61"/>
    </location>
</feature>
<evidence type="ECO:0000256" key="1">
    <source>
        <dbReference type="SAM" id="Phobius"/>
    </source>
</evidence>
<name>A0ABU8B2T8_9BRAD</name>
<keyword evidence="1" id="KW-1133">Transmembrane helix</keyword>
<sequence length="72" mass="8159">MSSNVDVTFDAYMLFVLLTVATIASMYLAGRIAERRGRRFTVWTWIAALIGPLALRLIFLFPNLHRKNTSLG</sequence>
<evidence type="ECO:0000313" key="3">
    <source>
        <dbReference type="Proteomes" id="UP001364224"/>
    </source>
</evidence>
<organism evidence="2 3">
    <name type="scientific">Bradyrhizobium algeriense</name>
    <dbReference type="NCBI Taxonomy" id="634784"/>
    <lineage>
        <taxon>Bacteria</taxon>
        <taxon>Pseudomonadati</taxon>
        <taxon>Pseudomonadota</taxon>
        <taxon>Alphaproteobacteria</taxon>
        <taxon>Hyphomicrobiales</taxon>
        <taxon>Nitrobacteraceae</taxon>
        <taxon>Bradyrhizobium</taxon>
    </lineage>
</organism>
<feature type="transmembrane region" description="Helical" evidence="1">
    <location>
        <begin position="12"/>
        <end position="30"/>
    </location>
</feature>
<proteinExistence type="predicted"/>
<keyword evidence="1" id="KW-0812">Transmembrane</keyword>
<dbReference type="InterPro" id="IPR036259">
    <property type="entry name" value="MFS_trans_sf"/>
</dbReference>
<accession>A0ABU8B2T8</accession>
<dbReference type="EMBL" id="JAZHRV010000001">
    <property type="protein sequence ID" value="MEH2552826.1"/>
    <property type="molecule type" value="Genomic_DNA"/>
</dbReference>
<keyword evidence="3" id="KW-1185">Reference proteome</keyword>
<evidence type="ECO:0000313" key="2">
    <source>
        <dbReference type="EMBL" id="MEH2552826.1"/>
    </source>
</evidence>
<comment type="caution">
    <text evidence="2">The sequence shown here is derived from an EMBL/GenBank/DDBJ whole genome shotgun (WGS) entry which is preliminary data.</text>
</comment>
<keyword evidence="1" id="KW-0472">Membrane</keyword>
<protein>
    <submittedName>
        <fullName evidence="2">MFS family permease</fullName>
    </submittedName>
</protein>
<dbReference type="RefSeq" id="WP_334477187.1">
    <property type="nucleotide sequence ID" value="NZ_JAZHRV010000001.1"/>
</dbReference>
<reference evidence="2 3" key="1">
    <citation type="submission" date="2024-02" db="EMBL/GenBank/DDBJ databases">
        <title>Adaptive strategies in a cosmopolitan and abundant soil bacterium.</title>
        <authorList>
            <person name="Carini P."/>
        </authorList>
    </citation>
    <scope>NUCLEOTIDE SEQUENCE [LARGE SCALE GENOMIC DNA]</scope>
    <source>
        <strain evidence="2 3">AZCC 1608</strain>
    </source>
</reference>
<dbReference type="SUPFAM" id="SSF103473">
    <property type="entry name" value="MFS general substrate transporter"/>
    <property type="match status" value="1"/>
</dbReference>